<dbReference type="SUPFAM" id="SSF48403">
    <property type="entry name" value="Ankyrin repeat"/>
    <property type="match status" value="1"/>
</dbReference>
<dbReference type="InterPro" id="IPR036770">
    <property type="entry name" value="Ankyrin_rpt-contain_sf"/>
</dbReference>
<dbReference type="InterPro" id="IPR002110">
    <property type="entry name" value="Ankyrin_rpt"/>
</dbReference>
<dbReference type="SMART" id="SM00248">
    <property type="entry name" value="ANK"/>
    <property type="match status" value="2"/>
</dbReference>
<dbReference type="EMBL" id="MN740017">
    <property type="protein sequence ID" value="QHT84315.1"/>
    <property type="molecule type" value="Genomic_DNA"/>
</dbReference>
<dbReference type="Gene3D" id="1.25.40.20">
    <property type="entry name" value="Ankyrin repeat-containing domain"/>
    <property type="match status" value="1"/>
</dbReference>
<proteinExistence type="predicted"/>
<dbReference type="AlphaFoldDB" id="A0A6C0HVX2"/>
<evidence type="ECO:0000313" key="1">
    <source>
        <dbReference type="EMBL" id="QHT84315.1"/>
    </source>
</evidence>
<name>A0A6C0HVX2_9ZZZZ</name>
<dbReference type="Pfam" id="PF12796">
    <property type="entry name" value="Ank_2"/>
    <property type="match status" value="1"/>
</dbReference>
<accession>A0A6C0HVX2</accession>
<organism evidence="1">
    <name type="scientific">viral metagenome</name>
    <dbReference type="NCBI Taxonomy" id="1070528"/>
    <lineage>
        <taxon>unclassified sequences</taxon>
        <taxon>metagenomes</taxon>
        <taxon>organismal metagenomes</taxon>
    </lineage>
</organism>
<sequence length="346" mass="40358">MDENLSKAIKIYNSGKKLYEENDKSKAFKLFQKSLNMISEFKKLNPNEPFNMNTIIVNTEAECIKYLNTLPNVFELITKNNLEEVKKIELINFREINESGNTVLHHIIDVGDMGILKEMFKKGGMIDTTNGNGNTLLEYACLKKDPNIIEFMAAHGANMQKHIFFRKGEHKFYLNKSDIDLAILLKLIIINRLKTQSTDITSNIFLFLEKYFNLNELIGLDKFTIKDLLIGLHNMFNNKESYKSYSTIINEELNEYDKNKSIKCIYNKIDIVLVNIVPFINYPYNIASIFILKNEIKCLMNYILKNNKKEFKNILMIKLFENYIQTGLFPEDYIGIIIYNILSKIN</sequence>
<reference evidence="1" key="1">
    <citation type="journal article" date="2020" name="Nature">
        <title>Giant virus diversity and host interactions through global metagenomics.</title>
        <authorList>
            <person name="Schulz F."/>
            <person name="Roux S."/>
            <person name="Paez-Espino D."/>
            <person name="Jungbluth S."/>
            <person name="Walsh D.A."/>
            <person name="Denef V.J."/>
            <person name="McMahon K.D."/>
            <person name="Konstantinidis K.T."/>
            <person name="Eloe-Fadrosh E.A."/>
            <person name="Kyrpides N.C."/>
            <person name="Woyke T."/>
        </authorList>
    </citation>
    <scope>NUCLEOTIDE SEQUENCE</scope>
    <source>
        <strain evidence="1">GVMAG-M-3300023184-177</strain>
    </source>
</reference>
<protein>
    <submittedName>
        <fullName evidence="1">Uncharacterized protein</fullName>
    </submittedName>
</protein>